<keyword evidence="3 5" id="KW-1133">Transmembrane helix</keyword>
<dbReference type="PROSITE" id="PS50262">
    <property type="entry name" value="G_PROTEIN_RECEP_F1_2"/>
    <property type="match status" value="1"/>
</dbReference>
<organism evidence="7 8">
    <name type="scientific">Trichinella spiralis</name>
    <name type="common">Trichina worm</name>
    <dbReference type="NCBI Taxonomy" id="6334"/>
    <lineage>
        <taxon>Eukaryota</taxon>
        <taxon>Metazoa</taxon>
        <taxon>Ecdysozoa</taxon>
        <taxon>Nematoda</taxon>
        <taxon>Enoplea</taxon>
        <taxon>Dorylaimia</taxon>
        <taxon>Trichinellida</taxon>
        <taxon>Trichinellidae</taxon>
        <taxon>Trichinella</taxon>
    </lineage>
</organism>
<comment type="subcellular location">
    <subcellularLocation>
        <location evidence="1">Membrane</location>
    </subcellularLocation>
</comment>
<accession>A0ABR3L2R6</accession>
<evidence type="ECO:0000256" key="2">
    <source>
        <dbReference type="ARBA" id="ARBA00022692"/>
    </source>
</evidence>
<evidence type="ECO:0000313" key="7">
    <source>
        <dbReference type="EMBL" id="KAL1245984.1"/>
    </source>
</evidence>
<feature type="transmembrane region" description="Helical" evidence="5">
    <location>
        <begin position="129"/>
        <end position="149"/>
    </location>
</feature>
<feature type="transmembrane region" description="Helical" evidence="5">
    <location>
        <begin position="199"/>
        <end position="222"/>
    </location>
</feature>
<evidence type="ECO:0000259" key="6">
    <source>
        <dbReference type="PROSITE" id="PS50262"/>
    </source>
</evidence>
<feature type="transmembrane region" description="Helical" evidence="5">
    <location>
        <begin position="367"/>
        <end position="387"/>
    </location>
</feature>
<feature type="transmembrane region" description="Helical" evidence="5">
    <location>
        <begin position="169"/>
        <end position="187"/>
    </location>
</feature>
<name>A0ABR3L2R6_TRISP</name>
<dbReference type="SUPFAM" id="SSF81321">
    <property type="entry name" value="Family A G protein-coupled receptor-like"/>
    <property type="match status" value="1"/>
</dbReference>
<dbReference type="InterPro" id="IPR017452">
    <property type="entry name" value="GPCR_Rhodpsn_7TM"/>
</dbReference>
<evidence type="ECO:0000256" key="5">
    <source>
        <dbReference type="SAM" id="Phobius"/>
    </source>
</evidence>
<dbReference type="GO" id="GO:0016874">
    <property type="term" value="F:ligase activity"/>
    <property type="evidence" value="ECO:0007669"/>
    <property type="project" value="UniProtKB-KW"/>
</dbReference>
<dbReference type="Gene3D" id="1.20.1070.10">
    <property type="entry name" value="Rhodopsin 7-helix transmembrane proteins"/>
    <property type="match status" value="1"/>
</dbReference>
<keyword evidence="8" id="KW-1185">Reference proteome</keyword>
<protein>
    <submittedName>
        <fullName evidence="7">Serine--tRNA ligase</fullName>
    </submittedName>
</protein>
<feature type="transmembrane region" description="Helical" evidence="5">
    <location>
        <begin position="243"/>
        <end position="264"/>
    </location>
</feature>
<comment type="caution">
    <text evidence="7">The sequence shown here is derived from an EMBL/GenBank/DDBJ whole genome shotgun (WGS) entry which is preliminary data.</text>
</comment>
<keyword evidence="2 5" id="KW-0812">Transmembrane</keyword>
<dbReference type="EMBL" id="JBEUSY010000042">
    <property type="protein sequence ID" value="KAL1245984.1"/>
    <property type="molecule type" value="Genomic_DNA"/>
</dbReference>
<keyword evidence="7" id="KW-0436">Ligase</keyword>
<dbReference type="Proteomes" id="UP001558632">
    <property type="component" value="Unassembled WGS sequence"/>
</dbReference>
<reference evidence="7 8" key="1">
    <citation type="submission" date="2024-07" db="EMBL/GenBank/DDBJ databases">
        <title>Enhanced genomic and transcriptomic resources for Trichinella pseudospiralis and T. spiralis underpin the discovery of pronounced molecular differences between stages and species.</title>
        <authorList>
            <person name="Pasi K.K."/>
            <person name="La Rosa G."/>
            <person name="Gomez-Morales M.A."/>
            <person name="Tosini F."/>
            <person name="Sumanam S."/>
            <person name="Young N.D."/>
            <person name="Chang B.C."/>
            <person name="Robin G.B."/>
        </authorList>
    </citation>
    <scope>NUCLEOTIDE SEQUENCE [LARGE SCALE GENOMIC DNA]</scope>
    <source>
        <strain evidence="7">ISS534</strain>
    </source>
</reference>
<evidence type="ECO:0000256" key="3">
    <source>
        <dbReference type="ARBA" id="ARBA00022989"/>
    </source>
</evidence>
<gene>
    <name evidence="7" type="ORF">TSPI_10776</name>
</gene>
<proteinExistence type="predicted"/>
<feature type="transmembrane region" description="Helical" evidence="5">
    <location>
        <begin position="335"/>
        <end position="355"/>
    </location>
</feature>
<sequence>MTPFSILNLNFFQCHLGKSHLRSEVNIEGRSTLVHVCWCSSSVAPNSQQSPPNKSKQNIFLVFVFSRPPFTKELQHFPLPINFVIFLLLFDDNLFIFTNKHMVIRTGTDSKLATSSSSVSTNHLHSNSAFLIIGILVIFVKIFQLYIMLVKKLPVKNFLFIKGNTVAEVFTGLGYMTSAIRRIYVFLHRITLSNRFDCLFYAFHITAFPFSDIFSSFCLCALAVEQGLAIGFHNLYKKLTDNVLRIILALLFVCSFSLNVLNWISILQKRDYTVSANCNLYECTSAWFYELQYILPLFFTTVTVIIHLGTFVLFRLLRREQGSNNEMQMTHTRRVSSIFISKFIIASMERLLLLTNDMFATKSELSSILWMLQGFNVILQTVIYLYVYPDFRAEVAALSTWRRCCSKKEQVSVQSIGNFA</sequence>
<evidence type="ECO:0000256" key="1">
    <source>
        <dbReference type="ARBA" id="ARBA00004370"/>
    </source>
</evidence>
<feature type="domain" description="G-protein coupled receptors family 1 profile" evidence="6">
    <location>
        <begin position="134"/>
        <end position="384"/>
    </location>
</feature>
<keyword evidence="4 5" id="KW-0472">Membrane</keyword>
<evidence type="ECO:0000313" key="8">
    <source>
        <dbReference type="Proteomes" id="UP001558632"/>
    </source>
</evidence>
<evidence type="ECO:0000256" key="4">
    <source>
        <dbReference type="ARBA" id="ARBA00023136"/>
    </source>
</evidence>
<feature type="transmembrane region" description="Helical" evidence="5">
    <location>
        <begin position="293"/>
        <end position="314"/>
    </location>
</feature>